<dbReference type="RefSeq" id="WP_108855122.1">
    <property type="nucleotide sequence ID" value="NZ_OMOQ01000010.1"/>
</dbReference>
<accession>A0A2R8BP71</accession>
<dbReference type="EMBL" id="OMOQ01000010">
    <property type="protein sequence ID" value="SPH25136.1"/>
    <property type="molecule type" value="Genomic_DNA"/>
</dbReference>
<dbReference type="OrthoDB" id="6183775at2"/>
<keyword evidence="1" id="KW-1133">Transmembrane helix</keyword>
<protein>
    <recommendedName>
        <fullName evidence="2">DUF1468 domain-containing protein</fullName>
    </recommendedName>
</protein>
<evidence type="ECO:0000259" key="2">
    <source>
        <dbReference type="Pfam" id="PF07331"/>
    </source>
</evidence>
<dbReference type="InterPro" id="IPR009936">
    <property type="entry name" value="DUF1468"/>
</dbReference>
<keyword evidence="1" id="KW-0812">Transmembrane</keyword>
<sequence length="167" mass="18937">MRRGEFITAGILAVLSIYIMWKSTELNIGYIKGEGPGGGAWPFWLSAIILICTALIMLNAARRTSPPSQSTEPVLDAEGRKMLVQVFGGIFVFVALIGIISMYGAMMCFLFYYLWFLGRHTLRLSLIISILTPVIFFFFFEAAMRITLPKGMRFTEPFFNMLNTFIY</sequence>
<keyword evidence="4" id="KW-1185">Reference proteome</keyword>
<dbReference type="Pfam" id="PF07331">
    <property type="entry name" value="TctB"/>
    <property type="match status" value="1"/>
</dbReference>
<proteinExistence type="predicted"/>
<feature type="transmembrane region" description="Helical" evidence="1">
    <location>
        <begin position="121"/>
        <end position="143"/>
    </location>
</feature>
<feature type="transmembrane region" description="Helical" evidence="1">
    <location>
        <begin position="5"/>
        <end position="21"/>
    </location>
</feature>
<name>A0A2R8BP71_9RHOB</name>
<evidence type="ECO:0000256" key="1">
    <source>
        <dbReference type="SAM" id="Phobius"/>
    </source>
</evidence>
<reference evidence="3 4" key="1">
    <citation type="submission" date="2018-03" db="EMBL/GenBank/DDBJ databases">
        <authorList>
            <person name="Keele B.F."/>
        </authorList>
    </citation>
    <scope>NUCLEOTIDE SEQUENCE [LARGE SCALE GENOMIC DNA]</scope>
    <source>
        <strain evidence="3 4">CECT 8626</strain>
    </source>
</reference>
<keyword evidence="1" id="KW-0472">Membrane</keyword>
<evidence type="ECO:0000313" key="3">
    <source>
        <dbReference type="EMBL" id="SPH25136.1"/>
    </source>
</evidence>
<dbReference type="Proteomes" id="UP000244924">
    <property type="component" value="Unassembled WGS sequence"/>
</dbReference>
<gene>
    <name evidence="3" type="ORF">DEA8626_04172</name>
</gene>
<dbReference type="AlphaFoldDB" id="A0A2R8BP71"/>
<organism evidence="3 4">
    <name type="scientific">Albidovulum aquaemixtae</name>
    <dbReference type="NCBI Taxonomy" id="1542388"/>
    <lineage>
        <taxon>Bacteria</taxon>
        <taxon>Pseudomonadati</taxon>
        <taxon>Pseudomonadota</taxon>
        <taxon>Alphaproteobacteria</taxon>
        <taxon>Rhodobacterales</taxon>
        <taxon>Paracoccaceae</taxon>
        <taxon>Albidovulum</taxon>
    </lineage>
</organism>
<feature type="transmembrane region" description="Helical" evidence="1">
    <location>
        <begin position="82"/>
        <end position="115"/>
    </location>
</feature>
<feature type="domain" description="DUF1468" evidence="2">
    <location>
        <begin position="7"/>
        <end position="149"/>
    </location>
</feature>
<feature type="transmembrane region" description="Helical" evidence="1">
    <location>
        <begin position="41"/>
        <end position="61"/>
    </location>
</feature>
<evidence type="ECO:0000313" key="4">
    <source>
        <dbReference type="Proteomes" id="UP000244924"/>
    </source>
</evidence>